<reference evidence="1" key="1">
    <citation type="submission" date="2020-02" db="EMBL/GenBank/DDBJ databases">
        <authorList>
            <person name="Meier V. D."/>
        </authorList>
    </citation>
    <scope>NUCLEOTIDE SEQUENCE</scope>
    <source>
        <strain evidence="1">AVDCRST_MAG42</strain>
    </source>
</reference>
<proteinExistence type="predicted"/>
<evidence type="ECO:0000313" key="1">
    <source>
        <dbReference type="EMBL" id="CAA9226598.1"/>
    </source>
</evidence>
<dbReference type="AlphaFoldDB" id="A0A6J4HKW0"/>
<gene>
    <name evidence="1" type="ORF">AVDCRST_MAG42-882</name>
</gene>
<organism evidence="1">
    <name type="scientific">uncultured Chthoniobacterales bacterium</name>
    <dbReference type="NCBI Taxonomy" id="1836801"/>
    <lineage>
        <taxon>Bacteria</taxon>
        <taxon>Pseudomonadati</taxon>
        <taxon>Verrucomicrobiota</taxon>
        <taxon>Spartobacteria</taxon>
        <taxon>Chthoniobacterales</taxon>
        <taxon>environmental samples</taxon>
    </lineage>
</organism>
<protein>
    <submittedName>
        <fullName evidence="1">Uncharacterized protein</fullName>
    </submittedName>
</protein>
<name>A0A6J4HKW0_9BACT</name>
<sequence length="64" mass="7030">MSSEAETSLGVALRLAIRAEEISGRFRSRASRLRGRSLPCVSPVPSVLAEREKPGLRRRAPVSR</sequence>
<dbReference type="EMBL" id="CADCTA010000047">
    <property type="protein sequence ID" value="CAA9226598.1"/>
    <property type="molecule type" value="Genomic_DNA"/>
</dbReference>
<accession>A0A6J4HKW0</accession>